<accession>A0A8J2XTP3</accession>
<dbReference type="PROSITE" id="PS50005">
    <property type="entry name" value="TPR"/>
    <property type="match status" value="2"/>
</dbReference>
<proteinExistence type="predicted"/>
<keyword evidence="1" id="KW-0802">TPR repeat</keyword>
<dbReference type="PANTHER" id="PTHR12558:SF13">
    <property type="entry name" value="CELL DIVISION CYCLE PROTEIN 27 HOMOLOG"/>
    <property type="match status" value="1"/>
</dbReference>
<dbReference type="EMBL" id="BMJC01000005">
    <property type="protein sequence ID" value="GGB19087.1"/>
    <property type="molecule type" value="Genomic_DNA"/>
</dbReference>
<name>A0A8J2XTP3_9BACT</name>
<reference evidence="3" key="1">
    <citation type="journal article" date="2014" name="Int. J. Syst. Evol. Microbiol.">
        <title>Complete genome sequence of Corynebacterium casei LMG S-19264T (=DSM 44701T), isolated from a smear-ripened cheese.</title>
        <authorList>
            <consortium name="US DOE Joint Genome Institute (JGI-PGF)"/>
            <person name="Walter F."/>
            <person name="Albersmeier A."/>
            <person name="Kalinowski J."/>
            <person name="Ruckert C."/>
        </authorList>
    </citation>
    <scope>NUCLEOTIDE SEQUENCE</scope>
    <source>
        <strain evidence="3">CGMCC 1.15448</strain>
    </source>
</reference>
<evidence type="ECO:0000256" key="1">
    <source>
        <dbReference type="PROSITE-ProRule" id="PRU00339"/>
    </source>
</evidence>
<dbReference type="InterPro" id="IPR011990">
    <property type="entry name" value="TPR-like_helical_dom_sf"/>
</dbReference>
<keyword evidence="2" id="KW-0732">Signal</keyword>
<feature type="chain" id="PRO_5035234581" description="Tetratricopeptide repeat protein" evidence="2">
    <location>
        <begin position="27"/>
        <end position="565"/>
    </location>
</feature>
<evidence type="ECO:0000313" key="3">
    <source>
        <dbReference type="EMBL" id="GGB19087.1"/>
    </source>
</evidence>
<dbReference type="Pfam" id="PF12895">
    <property type="entry name" value="ANAPC3"/>
    <property type="match status" value="1"/>
</dbReference>
<reference evidence="3" key="2">
    <citation type="submission" date="2020-09" db="EMBL/GenBank/DDBJ databases">
        <authorList>
            <person name="Sun Q."/>
            <person name="Zhou Y."/>
        </authorList>
    </citation>
    <scope>NUCLEOTIDE SEQUENCE</scope>
    <source>
        <strain evidence="3">CGMCC 1.15448</strain>
    </source>
</reference>
<feature type="signal peptide" evidence="2">
    <location>
        <begin position="1"/>
        <end position="26"/>
    </location>
</feature>
<organism evidence="3 4">
    <name type="scientific">Puia dinghuensis</name>
    <dbReference type="NCBI Taxonomy" id="1792502"/>
    <lineage>
        <taxon>Bacteria</taxon>
        <taxon>Pseudomonadati</taxon>
        <taxon>Bacteroidota</taxon>
        <taxon>Chitinophagia</taxon>
        <taxon>Chitinophagales</taxon>
        <taxon>Chitinophagaceae</taxon>
        <taxon>Puia</taxon>
    </lineage>
</organism>
<dbReference type="SUPFAM" id="SSF48452">
    <property type="entry name" value="TPR-like"/>
    <property type="match status" value="1"/>
</dbReference>
<evidence type="ECO:0000313" key="4">
    <source>
        <dbReference type="Proteomes" id="UP000607559"/>
    </source>
</evidence>
<feature type="repeat" description="TPR" evidence="1">
    <location>
        <begin position="197"/>
        <end position="230"/>
    </location>
</feature>
<dbReference type="PANTHER" id="PTHR12558">
    <property type="entry name" value="CELL DIVISION CYCLE 16,23,27"/>
    <property type="match status" value="1"/>
</dbReference>
<evidence type="ECO:0000256" key="2">
    <source>
        <dbReference type="SAM" id="SignalP"/>
    </source>
</evidence>
<keyword evidence="4" id="KW-1185">Reference proteome</keyword>
<evidence type="ECO:0008006" key="5">
    <source>
        <dbReference type="Google" id="ProtNLM"/>
    </source>
</evidence>
<comment type="caution">
    <text evidence="3">The sequence shown here is derived from an EMBL/GenBank/DDBJ whole genome shotgun (WGS) entry which is preliminary data.</text>
</comment>
<feature type="repeat" description="TPR" evidence="1">
    <location>
        <begin position="163"/>
        <end position="196"/>
    </location>
</feature>
<dbReference type="InterPro" id="IPR019734">
    <property type="entry name" value="TPR_rpt"/>
</dbReference>
<dbReference type="Gene3D" id="1.25.40.10">
    <property type="entry name" value="Tetratricopeptide repeat domain"/>
    <property type="match status" value="4"/>
</dbReference>
<dbReference type="SMART" id="SM00028">
    <property type="entry name" value="TPR"/>
    <property type="match status" value="5"/>
</dbReference>
<dbReference type="RefSeq" id="WP_188936669.1">
    <property type="nucleotide sequence ID" value="NZ_BMJC01000005.1"/>
</dbReference>
<gene>
    <name evidence="3" type="ORF">GCM10011511_48560</name>
</gene>
<dbReference type="Pfam" id="PF13414">
    <property type="entry name" value="TPR_11"/>
    <property type="match status" value="1"/>
</dbReference>
<dbReference type="Proteomes" id="UP000607559">
    <property type="component" value="Unassembled WGS sequence"/>
</dbReference>
<dbReference type="AlphaFoldDB" id="A0A8J2XTP3"/>
<sequence length="565" mass="63357">MKNKMRIGFLLVASFAGLCNITFAQAVDQGKRFLYYQRYKSANDVFDKILAGNPNNIEAIYWKGQALFATHDSSAACDLYSKALQTNGNAPLLLAGMGGCELRMGKTQDARQRFETAISLTKGKDIIILNAVADNNIDAHSGDAQYAIEKLTQATQIKNFNNAETYLLMGDAYRKLIDGGNAVQSYQKALTLDPKLAEAKYKIGKIYETQHNTEFYLPAYQDAIQMDPNYAPAYYALYVHYFDHGDLDKTTDYLNKYIAVTDQTPELAYDRTALLLLQKKYDDLIAASKSAIQAQGDKVYPKYYLLMAYSYDGKNDSASAKDYINQYFGKQKPDALSAADYEFRGKVLTHFHEDSVAAIDAYMKAIGLDTTMNEKLRIIKEASDAAKDMKAKGAYAYWLGVAYQYSKNPNQNDVFNWGLANYAAGNYQASDSIFCGIYESKWPNEIFGYLWCKNSALAWDDSVWSKGLPIEAYQKLATIARGLDSTAKAANSPDSIKYKRYVVEAYSQLASFYNNQKKDKESALYYLDQWLAVDPASADARRYKEILSRKPAPRPAAGTKKAATR</sequence>
<protein>
    <recommendedName>
        <fullName evidence="5">Tetratricopeptide repeat protein</fullName>
    </recommendedName>
</protein>